<dbReference type="Proteomes" id="UP000034883">
    <property type="component" value="Chromosome"/>
</dbReference>
<dbReference type="RefSeq" id="WP_053237693.1">
    <property type="nucleotide sequence ID" value="NZ_CP011125.1"/>
</dbReference>
<dbReference type="AlphaFoldDB" id="A0A0F6YNU6"/>
<gene>
    <name evidence="2" type="ORF">DB32_007902</name>
</gene>
<feature type="compositionally biased region" description="Acidic residues" evidence="1">
    <location>
        <begin position="131"/>
        <end position="143"/>
    </location>
</feature>
<dbReference type="KEGG" id="samy:DB32_007902"/>
<evidence type="ECO:0000256" key="1">
    <source>
        <dbReference type="SAM" id="MobiDB-lite"/>
    </source>
</evidence>
<protein>
    <submittedName>
        <fullName evidence="2">Uncharacterized protein</fullName>
    </submittedName>
</protein>
<evidence type="ECO:0000313" key="2">
    <source>
        <dbReference type="EMBL" id="AKF10753.1"/>
    </source>
</evidence>
<keyword evidence="3" id="KW-1185">Reference proteome</keyword>
<name>A0A0F6YNU6_9BACT</name>
<sequence>MSRRRRDQDRTIDSDPATQPGLSVPKTFEPTTDPTALHEEQDVDRMLDREARSEDDADVHRHERPPIDSPTDPQAVEELAGEAILLATQGGGSRRIEGDDSLEEQIDRDAMEAGIVPQLVGQATLDSAAGTDEEQPDVDEDADTLPRARPGRTSVRGRRTSP</sequence>
<feature type="compositionally biased region" description="Basic and acidic residues" evidence="1">
    <location>
        <begin position="36"/>
        <end position="66"/>
    </location>
</feature>
<proteinExistence type="predicted"/>
<dbReference type="EMBL" id="CP011125">
    <property type="protein sequence ID" value="AKF10753.1"/>
    <property type="molecule type" value="Genomic_DNA"/>
</dbReference>
<feature type="compositionally biased region" description="Basic and acidic residues" evidence="1">
    <location>
        <begin position="1"/>
        <end position="13"/>
    </location>
</feature>
<feature type="region of interest" description="Disordered" evidence="1">
    <location>
        <begin position="1"/>
        <end position="75"/>
    </location>
</feature>
<feature type="region of interest" description="Disordered" evidence="1">
    <location>
        <begin position="126"/>
        <end position="162"/>
    </location>
</feature>
<organism evidence="2 3">
    <name type="scientific">Sandaracinus amylolyticus</name>
    <dbReference type="NCBI Taxonomy" id="927083"/>
    <lineage>
        <taxon>Bacteria</taxon>
        <taxon>Pseudomonadati</taxon>
        <taxon>Myxococcota</taxon>
        <taxon>Polyangia</taxon>
        <taxon>Polyangiales</taxon>
        <taxon>Sandaracinaceae</taxon>
        <taxon>Sandaracinus</taxon>
    </lineage>
</organism>
<accession>A0A0F6YNU6</accession>
<reference evidence="2 3" key="1">
    <citation type="submission" date="2015-03" db="EMBL/GenBank/DDBJ databases">
        <title>Genome assembly of Sandaracinus amylolyticus DSM 53668.</title>
        <authorList>
            <person name="Sharma G."/>
            <person name="Subramanian S."/>
        </authorList>
    </citation>
    <scope>NUCLEOTIDE SEQUENCE [LARGE SCALE GENOMIC DNA]</scope>
    <source>
        <strain evidence="2 3">DSM 53668</strain>
    </source>
</reference>
<evidence type="ECO:0000313" key="3">
    <source>
        <dbReference type="Proteomes" id="UP000034883"/>
    </source>
</evidence>